<dbReference type="InParanoid" id="A0A7J7C3L9"/>
<sequence length="91" mass="9361">MGRGGVRGKGPAFGGDGRGRGRGRNSQQDQHHHQRQGRGTNQGRTQGHLGPGQVAVVTGGDPEGVGIMVVEEDLQGEDVRGLGGRGWGPTA</sequence>
<organism evidence="2 3">
    <name type="scientific">Tripterygium wilfordii</name>
    <name type="common">Thunder God vine</name>
    <dbReference type="NCBI Taxonomy" id="458696"/>
    <lineage>
        <taxon>Eukaryota</taxon>
        <taxon>Viridiplantae</taxon>
        <taxon>Streptophyta</taxon>
        <taxon>Embryophyta</taxon>
        <taxon>Tracheophyta</taxon>
        <taxon>Spermatophyta</taxon>
        <taxon>Magnoliopsida</taxon>
        <taxon>eudicotyledons</taxon>
        <taxon>Gunneridae</taxon>
        <taxon>Pentapetalae</taxon>
        <taxon>rosids</taxon>
        <taxon>fabids</taxon>
        <taxon>Celastrales</taxon>
        <taxon>Celastraceae</taxon>
        <taxon>Tripterygium</taxon>
    </lineage>
</organism>
<feature type="compositionally biased region" description="Gly residues" evidence="1">
    <location>
        <begin position="81"/>
        <end position="91"/>
    </location>
</feature>
<evidence type="ECO:0000256" key="1">
    <source>
        <dbReference type="SAM" id="MobiDB-lite"/>
    </source>
</evidence>
<gene>
    <name evidence="2" type="ORF">HS088_TW21G00892</name>
</gene>
<feature type="compositionally biased region" description="Low complexity" evidence="1">
    <location>
        <begin position="37"/>
        <end position="48"/>
    </location>
</feature>
<comment type="caution">
    <text evidence="2">The sequence shown here is derived from an EMBL/GenBank/DDBJ whole genome shotgun (WGS) entry which is preliminary data.</text>
</comment>
<evidence type="ECO:0000313" key="2">
    <source>
        <dbReference type="EMBL" id="KAF5728740.1"/>
    </source>
</evidence>
<proteinExistence type="predicted"/>
<accession>A0A7J7C3L9</accession>
<keyword evidence="3" id="KW-1185">Reference proteome</keyword>
<feature type="region of interest" description="Disordered" evidence="1">
    <location>
        <begin position="1"/>
        <end position="91"/>
    </location>
</feature>
<dbReference type="AlphaFoldDB" id="A0A7J7C3L9"/>
<protein>
    <submittedName>
        <fullName evidence="2">Uncharacterized protein</fullName>
    </submittedName>
</protein>
<reference evidence="2 3" key="1">
    <citation type="journal article" date="2020" name="Nat. Commun.">
        <title>Genome of Tripterygium wilfordii and identification of cytochrome P450 involved in triptolide biosynthesis.</title>
        <authorList>
            <person name="Tu L."/>
            <person name="Su P."/>
            <person name="Zhang Z."/>
            <person name="Gao L."/>
            <person name="Wang J."/>
            <person name="Hu T."/>
            <person name="Zhou J."/>
            <person name="Zhang Y."/>
            <person name="Zhao Y."/>
            <person name="Liu Y."/>
            <person name="Song Y."/>
            <person name="Tong Y."/>
            <person name="Lu Y."/>
            <person name="Yang J."/>
            <person name="Xu C."/>
            <person name="Jia M."/>
            <person name="Peters R.J."/>
            <person name="Huang L."/>
            <person name="Gao W."/>
        </authorList>
    </citation>
    <scope>NUCLEOTIDE SEQUENCE [LARGE SCALE GENOMIC DNA]</scope>
    <source>
        <strain evidence="3">cv. XIE 37</strain>
        <tissue evidence="2">Leaf</tissue>
    </source>
</reference>
<name>A0A7J7C3L9_TRIWF</name>
<dbReference type="EMBL" id="JAAARO010000021">
    <property type="protein sequence ID" value="KAF5728740.1"/>
    <property type="molecule type" value="Genomic_DNA"/>
</dbReference>
<dbReference type="Proteomes" id="UP000593562">
    <property type="component" value="Unassembled WGS sequence"/>
</dbReference>
<feature type="compositionally biased region" description="Gly residues" evidence="1">
    <location>
        <begin position="1"/>
        <end position="16"/>
    </location>
</feature>
<evidence type="ECO:0000313" key="3">
    <source>
        <dbReference type="Proteomes" id="UP000593562"/>
    </source>
</evidence>